<evidence type="ECO:0000256" key="7">
    <source>
        <dbReference type="HAMAP-Rule" id="MF_00150"/>
    </source>
</evidence>
<feature type="active site" evidence="7 8">
    <location>
        <position position="148"/>
    </location>
</feature>
<comment type="catalytic activity">
    <reaction evidence="6 7">
        <text>N-acetyl-L-glutamate 5-semialdehyde + phosphate + NADP(+) = N-acetyl-L-glutamyl 5-phosphate + NADPH + H(+)</text>
        <dbReference type="Rhea" id="RHEA:21588"/>
        <dbReference type="ChEBI" id="CHEBI:15378"/>
        <dbReference type="ChEBI" id="CHEBI:29123"/>
        <dbReference type="ChEBI" id="CHEBI:43474"/>
        <dbReference type="ChEBI" id="CHEBI:57783"/>
        <dbReference type="ChEBI" id="CHEBI:57936"/>
        <dbReference type="ChEBI" id="CHEBI:58349"/>
        <dbReference type="EC" id="1.2.1.38"/>
    </reaction>
</comment>
<dbReference type="GO" id="GO:0070401">
    <property type="term" value="F:NADP+ binding"/>
    <property type="evidence" value="ECO:0007669"/>
    <property type="project" value="InterPro"/>
</dbReference>
<dbReference type="SUPFAM" id="SSF51735">
    <property type="entry name" value="NAD(P)-binding Rossmann-fold domains"/>
    <property type="match status" value="1"/>
</dbReference>
<dbReference type="InterPro" id="IPR050085">
    <property type="entry name" value="AGPR"/>
</dbReference>
<keyword evidence="4 7" id="KW-0521">NADP</keyword>
<dbReference type="InterPro" id="IPR058924">
    <property type="entry name" value="AGPR_dimerisation_dom"/>
</dbReference>
<dbReference type="InterPro" id="IPR000706">
    <property type="entry name" value="AGPR_type-1"/>
</dbReference>
<dbReference type="HAMAP" id="MF_00150">
    <property type="entry name" value="ArgC_type1"/>
    <property type="match status" value="1"/>
</dbReference>
<keyword evidence="3 7" id="KW-0028">Amino-acid biosynthesis</keyword>
<evidence type="ECO:0000313" key="10">
    <source>
        <dbReference type="EMBL" id="MBA4541772.1"/>
    </source>
</evidence>
<comment type="similarity">
    <text evidence="7">Belongs to the NAGSA dehydrogenase family. Type 1 subfamily.</text>
</comment>
<evidence type="ECO:0000256" key="1">
    <source>
        <dbReference type="ARBA" id="ARBA00004862"/>
    </source>
</evidence>
<evidence type="ECO:0000256" key="8">
    <source>
        <dbReference type="PROSITE-ProRule" id="PRU10010"/>
    </source>
</evidence>
<evidence type="ECO:0000256" key="5">
    <source>
        <dbReference type="ARBA" id="ARBA00023002"/>
    </source>
</evidence>
<comment type="caution">
    <text evidence="10">The sequence shown here is derived from an EMBL/GenBank/DDBJ whole genome shotgun (WGS) entry which is preliminary data.</text>
</comment>
<comment type="subcellular location">
    <subcellularLocation>
        <location evidence="7">Cytoplasm</location>
    </subcellularLocation>
</comment>
<dbReference type="Pfam" id="PF01118">
    <property type="entry name" value="Semialdhyde_dh"/>
    <property type="match status" value="1"/>
</dbReference>
<dbReference type="GO" id="GO:0006526">
    <property type="term" value="P:L-arginine biosynthetic process"/>
    <property type="evidence" value="ECO:0007669"/>
    <property type="project" value="UniProtKB-UniRule"/>
</dbReference>
<dbReference type="Gene3D" id="3.30.360.10">
    <property type="entry name" value="Dihydrodipicolinate Reductase, domain 2"/>
    <property type="match status" value="1"/>
</dbReference>
<keyword evidence="5 7" id="KW-0560">Oxidoreductase</keyword>
<dbReference type="Proteomes" id="UP000530514">
    <property type="component" value="Unassembled WGS sequence"/>
</dbReference>
<dbReference type="UniPathway" id="UPA00068">
    <property type="reaction ID" value="UER00108"/>
</dbReference>
<protein>
    <recommendedName>
        <fullName evidence="7">N-acetyl-gamma-glutamyl-phosphate reductase</fullName>
        <shortName evidence="7">AGPR</shortName>
        <ecNumber evidence="7">1.2.1.38</ecNumber>
    </recommendedName>
    <alternativeName>
        <fullName evidence="7">N-acetyl-glutamate semialdehyde dehydrogenase</fullName>
        <shortName evidence="7">NAGSA dehydrogenase</shortName>
    </alternativeName>
</protein>
<feature type="domain" description="Semialdehyde dehydrogenase NAD-binding" evidence="9">
    <location>
        <begin position="2"/>
        <end position="140"/>
    </location>
</feature>
<evidence type="ECO:0000313" key="11">
    <source>
        <dbReference type="Proteomes" id="UP000530514"/>
    </source>
</evidence>
<dbReference type="EMBL" id="JACEIP010000003">
    <property type="protein sequence ID" value="MBA4541772.1"/>
    <property type="molecule type" value="Genomic_DNA"/>
</dbReference>
<evidence type="ECO:0000256" key="6">
    <source>
        <dbReference type="ARBA" id="ARBA00050557"/>
    </source>
</evidence>
<dbReference type="FunFam" id="3.30.360.10:FF:000014">
    <property type="entry name" value="N-acetyl-gamma-glutamyl-phosphate reductase"/>
    <property type="match status" value="1"/>
</dbReference>
<dbReference type="AlphaFoldDB" id="A0A7W1X803"/>
<dbReference type="RefSeq" id="WP_033100345.1">
    <property type="nucleotide sequence ID" value="NZ_JACEIP010000003.1"/>
</dbReference>
<gene>
    <name evidence="7 10" type="primary">argC</name>
    <name evidence="10" type="ORF">H1164_02500</name>
</gene>
<dbReference type="PANTHER" id="PTHR32338:SF10">
    <property type="entry name" value="N-ACETYL-GAMMA-GLUTAMYL-PHOSPHATE REDUCTASE, CHLOROPLASTIC-RELATED"/>
    <property type="match status" value="1"/>
</dbReference>
<dbReference type="Pfam" id="PF22698">
    <property type="entry name" value="Semialdhyde_dhC_1"/>
    <property type="match status" value="1"/>
</dbReference>
<proteinExistence type="inferred from homology"/>
<dbReference type="Gene3D" id="3.40.50.720">
    <property type="entry name" value="NAD(P)-binding Rossmann-like Domain"/>
    <property type="match status" value="1"/>
</dbReference>
<reference evidence="10 11" key="1">
    <citation type="submission" date="2020-07" db="EMBL/GenBank/DDBJ databases">
        <authorList>
            <person name="Feng H."/>
        </authorList>
    </citation>
    <scope>NUCLEOTIDE SEQUENCE [LARGE SCALE GENOMIC DNA]</scope>
    <source>
        <strain evidence="11">s-11</strain>
    </source>
</reference>
<name>A0A7W1X803_9BACL</name>
<evidence type="ECO:0000259" key="9">
    <source>
        <dbReference type="SMART" id="SM00859"/>
    </source>
</evidence>
<evidence type="ECO:0000256" key="2">
    <source>
        <dbReference type="ARBA" id="ARBA00022571"/>
    </source>
</evidence>
<evidence type="ECO:0000256" key="3">
    <source>
        <dbReference type="ARBA" id="ARBA00022605"/>
    </source>
</evidence>
<evidence type="ECO:0000256" key="4">
    <source>
        <dbReference type="ARBA" id="ARBA00022857"/>
    </source>
</evidence>
<dbReference type="GO" id="GO:0051287">
    <property type="term" value="F:NAD binding"/>
    <property type="evidence" value="ECO:0007669"/>
    <property type="project" value="InterPro"/>
</dbReference>
<dbReference type="PROSITE" id="PS01224">
    <property type="entry name" value="ARGC"/>
    <property type="match status" value="1"/>
</dbReference>
<dbReference type="InterPro" id="IPR000534">
    <property type="entry name" value="Semialdehyde_DH_NAD-bd"/>
</dbReference>
<dbReference type="SUPFAM" id="SSF55347">
    <property type="entry name" value="Glyceraldehyde-3-phosphate dehydrogenase-like, C-terminal domain"/>
    <property type="match status" value="1"/>
</dbReference>
<keyword evidence="7" id="KW-0963">Cytoplasm</keyword>
<comment type="function">
    <text evidence="7">Catalyzes the NADPH-dependent reduction of N-acetyl-5-glutamyl phosphate to yield N-acetyl-L-glutamate 5-semialdehyde.</text>
</comment>
<dbReference type="OrthoDB" id="9801289at2"/>
<dbReference type="NCBIfam" id="TIGR01850">
    <property type="entry name" value="argC"/>
    <property type="match status" value="1"/>
</dbReference>
<dbReference type="InterPro" id="IPR036291">
    <property type="entry name" value="NAD(P)-bd_dom_sf"/>
</dbReference>
<dbReference type="SMART" id="SM00859">
    <property type="entry name" value="Semialdhyde_dh"/>
    <property type="match status" value="1"/>
</dbReference>
<dbReference type="GO" id="GO:0003942">
    <property type="term" value="F:N-acetyl-gamma-glutamyl-phosphate reductase activity"/>
    <property type="evidence" value="ECO:0007669"/>
    <property type="project" value="UniProtKB-UniRule"/>
</dbReference>
<dbReference type="CDD" id="cd23934">
    <property type="entry name" value="AGPR_1_C"/>
    <property type="match status" value="1"/>
</dbReference>
<keyword evidence="2 7" id="KW-0055">Arginine biosynthesis</keyword>
<dbReference type="EC" id="1.2.1.38" evidence="7"/>
<dbReference type="GO" id="GO:0005737">
    <property type="term" value="C:cytoplasm"/>
    <property type="evidence" value="ECO:0007669"/>
    <property type="project" value="UniProtKB-SubCell"/>
</dbReference>
<dbReference type="InterPro" id="IPR023013">
    <property type="entry name" value="AGPR_AS"/>
</dbReference>
<comment type="pathway">
    <text evidence="1 7">Amino-acid biosynthesis; L-arginine biosynthesis; N(2)-acetyl-L-ornithine from L-glutamate: step 3/4.</text>
</comment>
<accession>A0A7W1X803</accession>
<sequence length="343" mass="37782">MKTAVIGSTGYGGVELIRLLAAHPHFELTKLISTSKTGEALDQAFPHLRHLGYAFSGLNVDELAEQVDLVFFATPAGVSGKYAPALAERNVIVVDLSGDFRLGEPEVYEAWYGKEAPPRTWMEKTVYGLSEWFGDRLPEAQLIANPGCYPTASLLALLPLLKEKVIDPAMVIIDGKSGVSGAGRKPGLATLFCEVNENVRPYKADRHQHTPEMERFAEICADSPVRIRFVPHLVPMNRGILITLYATNLNNYTNRDLFDLYCETYQNRPFVRVLKEGWPETKAVQGSNFCDIGFHVDERTGSIVVMAAIDNLMKGAAGQAVQNANLRCGWPEESGLTGIPLYP</sequence>
<keyword evidence="11" id="KW-1185">Reference proteome</keyword>
<dbReference type="CDD" id="cd17895">
    <property type="entry name" value="AGPR_1_N"/>
    <property type="match status" value="1"/>
</dbReference>
<dbReference type="PANTHER" id="PTHR32338">
    <property type="entry name" value="N-ACETYL-GAMMA-GLUTAMYL-PHOSPHATE REDUCTASE, CHLOROPLASTIC-RELATED-RELATED"/>
    <property type="match status" value="1"/>
</dbReference>
<organism evidence="10 11">
    <name type="scientific">Thermoactinomyces daqus</name>
    <dbReference type="NCBI Taxonomy" id="1329516"/>
    <lineage>
        <taxon>Bacteria</taxon>
        <taxon>Bacillati</taxon>
        <taxon>Bacillota</taxon>
        <taxon>Bacilli</taxon>
        <taxon>Bacillales</taxon>
        <taxon>Thermoactinomycetaceae</taxon>
        <taxon>Thermoactinomyces</taxon>
    </lineage>
</organism>